<dbReference type="InterPro" id="IPR001054">
    <property type="entry name" value="A/G_cyclase"/>
</dbReference>
<dbReference type="GO" id="GO:0009190">
    <property type="term" value="P:cyclic nucleotide biosynthetic process"/>
    <property type="evidence" value="ECO:0007669"/>
    <property type="project" value="InterPro"/>
</dbReference>
<dbReference type="PANTHER" id="PTHR43081:SF1">
    <property type="entry name" value="ADENYLATE CYCLASE, TERMINAL-DIFFERENTIATION SPECIFIC"/>
    <property type="match status" value="1"/>
</dbReference>
<dbReference type="CDD" id="cd07302">
    <property type="entry name" value="CHD"/>
    <property type="match status" value="1"/>
</dbReference>
<dbReference type="PROSITE" id="PS50125">
    <property type="entry name" value="GUANYLATE_CYCLASE_2"/>
    <property type="match status" value="1"/>
</dbReference>
<dbReference type="GO" id="GO:0035556">
    <property type="term" value="P:intracellular signal transduction"/>
    <property type="evidence" value="ECO:0007669"/>
    <property type="project" value="InterPro"/>
</dbReference>
<dbReference type="SUPFAM" id="SSF49879">
    <property type="entry name" value="SMAD/FHA domain"/>
    <property type="match status" value="1"/>
</dbReference>
<dbReference type="GO" id="GO:0004016">
    <property type="term" value="F:adenylate cyclase activity"/>
    <property type="evidence" value="ECO:0007669"/>
    <property type="project" value="UniProtKB-ARBA"/>
</dbReference>
<feature type="domain" description="Guanylate cyclase" evidence="2">
    <location>
        <begin position="9"/>
        <end position="122"/>
    </location>
</feature>
<dbReference type="AlphaFoldDB" id="A0A9D7K2D8"/>
<dbReference type="EMBL" id="JADJUC010000027">
    <property type="protein sequence ID" value="MBK8525160.1"/>
    <property type="molecule type" value="Genomic_DNA"/>
</dbReference>
<reference evidence="3" key="1">
    <citation type="submission" date="2020-10" db="EMBL/GenBank/DDBJ databases">
        <title>Connecting structure to function with the recovery of over 1000 high-quality activated sludge metagenome-assembled genomes encoding full-length rRNA genes using long-read sequencing.</title>
        <authorList>
            <person name="Singleton C.M."/>
            <person name="Petriglieri F."/>
            <person name="Kristensen J.M."/>
            <person name="Kirkegaard R.H."/>
            <person name="Michaelsen T.Y."/>
            <person name="Andersen M.H."/>
            <person name="Karst S.M."/>
            <person name="Dueholm M.S."/>
            <person name="Nielsen P.H."/>
            <person name="Albertsen M."/>
        </authorList>
    </citation>
    <scope>NUCLEOTIDE SEQUENCE</scope>
    <source>
        <strain evidence="3">Hirt_18-Q3-R61-65_BATAC.395</strain>
    </source>
</reference>
<dbReference type="Pfam" id="PF00211">
    <property type="entry name" value="Guanylate_cyc"/>
    <property type="match status" value="1"/>
</dbReference>
<dbReference type="Proteomes" id="UP000886689">
    <property type="component" value="Unassembled WGS sequence"/>
</dbReference>
<gene>
    <name evidence="3" type="ORF">IPL58_14665</name>
</gene>
<dbReference type="PANTHER" id="PTHR43081">
    <property type="entry name" value="ADENYLATE CYCLASE, TERMINAL-DIFFERENTIATION SPECIFIC-RELATED"/>
    <property type="match status" value="1"/>
</dbReference>
<organism evidence="3 4">
    <name type="scientific">Candidatus Proximibacter danicus</name>
    <dbReference type="NCBI Taxonomy" id="2954365"/>
    <lineage>
        <taxon>Bacteria</taxon>
        <taxon>Pseudomonadati</taxon>
        <taxon>Pseudomonadota</taxon>
        <taxon>Betaproteobacteria</taxon>
        <taxon>Candidatus Proximibacter</taxon>
    </lineage>
</organism>
<sequence length="301" mass="33201">MSGKEREFSVLFADVSGSTRLYEKLGDTEALYAVDRCIKRMERAVDAFRGRVVKTIGDEVMAVFDTAEAAFQSASEMQQRITDLPPVSGVKLAIRLGFHHGPVIEEKVDFFGDTVNTAARLAGLAKAGQALTSGETVKKLPELLKFSTRDLDQMSVKGKADGLHVFEVLWQEGEELTMKAPSIHATGKTAATSSANRLCVRYAGEVMVLDDKRNTLMLGRDASCDLVIRDKRASRNHGKIERRGDKFVLSDISTNGTYVVFNGEPEYFLRREELVLRGSGRVSFAASSESENADIAEFEYL</sequence>
<comment type="caution">
    <text evidence="3">The sequence shown here is derived from an EMBL/GenBank/DDBJ whole genome shotgun (WGS) entry which is preliminary data.</text>
</comment>
<evidence type="ECO:0000259" key="2">
    <source>
        <dbReference type="PROSITE" id="PS50125"/>
    </source>
</evidence>
<dbReference type="CDD" id="cd00060">
    <property type="entry name" value="FHA"/>
    <property type="match status" value="1"/>
</dbReference>
<dbReference type="PROSITE" id="PS50006">
    <property type="entry name" value="FHA_DOMAIN"/>
    <property type="match status" value="1"/>
</dbReference>
<feature type="domain" description="FHA" evidence="1">
    <location>
        <begin position="216"/>
        <end position="259"/>
    </location>
</feature>
<evidence type="ECO:0000259" key="1">
    <source>
        <dbReference type="PROSITE" id="PS50006"/>
    </source>
</evidence>
<dbReference type="Gene3D" id="2.60.200.20">
    <property type="match status" value="1"/>
</dbReference>
<evidence type="ECO:0000313" key="3">
    <source>
        <dbReference type="EMBL" id="MBK8525160.1"/>
    </source>
</evidence>
<dbReference type="SMART" id="SM00240">
    <property type="entry name" value="FHA"/>
    <property type="match status" value="1"/>
</dbReference>
<dbReference type="InterPro" id="IPR008984">
    <property type="entry name" value="SMAD_FHA_dom_sf"/>
</dbReference>
<dbReference type="Pfam" id="PF00498">
    <property type="entry name" value="FHA"/>
    <property type="match status" value="1"/>
</dbReference>
<name>A0A9D7K2D8_9PROT</name>
<evidence type="ECO:0000313" key="4">
    <source>
        <dbReference type="Proteomes" id="UP000886689"/>
    </source>
</evidence>
<proteinExistence type="predicted"/>
<dbReference type="Gene3D" id="3.30.70.1230">
    <property type="entry name" value="Nucleotide cyclase"/>
    <property type="match status" value="1"/>
</dbReference>
<protein>
    <submittedName>
        <fullName evidence="3">Adenylate/guanylate cyclase domain-containing protein</fullName>
    </submittedName>
</protein>
<dbReference type="InterPro" id="IPR000253">
    <property type="entry name" value="FHA_dom"/>
</dbReference>
<dbReference type="InterPro" id="IPR050697">
    <property type="entry name" value="Adenylyl/Guanylyl_Cyclase_3/4"/>
</dbReference>
<dbReference type="SMART" id="SM00044">
    <property type="entry name" value="CYCc"/>
    <property type="match status" value="1"/>
</dbReference>
<dbReference type="SUPFAM" id="SSF55073">
    <property type="entry name" value="Nucleotide cyclase"/>
    <property type="match status" value="1"/>
</dbReference>
<accession>A0A9D7K2D8</accession>
<dbReference type="InterPro" id="IPR029787">
    <property type="entry name" value="Nucleotide_cyclase"/>
</dbReference>